<evidence type="ECO:0000256" key="1">
    <source>
        <dbReference type="ARBA" id="ARBA00022670"/>
    </source>
</evidence>
<keyword evidence="6" id="KW-0472">Membrane</keyword>
<sequence>MEKLYIHLNFLRKVAVVMLLVFTTFYLLLMFLNQNDNQEIAKNIEKFNQSEILFKSDNNKQDIAEIKENIEKVKEKEEIISENKENQTISKEVTVKENINLDIKEEIIENSYQPLETTDKLNKLGTIEIPIIDLNLAVFEGKPFVNTKNKTDVMIYGAVTNKQNQVMGKGNYVLASHIMSNSDLLFTNVNQLEKGDTIILKDSENTYKYTVYNGFIVSKDETWILNDIKDYSILTLYTCYDDNTQSPENRVVIRAVLTDIN</sequence>
<dbReference type="EMBL" id="BLEY01000100">
    <property type="protein sequence ID" value="GEU13036.1"/>
    <property type="molecule type" value="Genomic_DNA"/>
</dbReference>
<protein>
    <recommendedName>
        <fullName evidence="8">Class A sortase</fullName>
    </recommendedName>
</protein>
<dbReference type="GO" id="GO:0008234">
    <property type="term" value="F:cysteine-type peptidase activity"/>
    <property type="evidence" value="ECO:0007669"/>
    <property type="project" value="UniProtKB-KW"/>
</dbReference>
<organism evidence="7">
    <name type="scientific">Bacillus anthracis</name>
    <name type="common">anthrax bacterium</name>
    <dbReference type="NCBI Taxonomy" id="1392"/>
    <lineage>
        <taxon>Bacteria</taxon>
        <taxon>Bacillati</taxon>
        <taxon>Bacillota</taxon>
        <taxon>Bacilli</taxon>
        <taxon>Bacillales</taxon>
        <taxon>Bacillaceae</taxon>
        <taxon>Bacillus</taxon>
        <taxon>Bacillus cereus group</taxon>
    </lineage>
</organism>
<dbReference type="CDD" id="cd06165">
    <property type="entry name" value="Sortase_A"/>
    <property type="match status" value="1"/>
</dbReference>
<dbReference type="Gene3D" id="2.40.260.10">
    <property type="entry name" value="Sortase"/>
    <property type="match status" value="1"/>
</dbReference>
<evidence type="ECO:0000256" key="3">
    <source>
        <dbReference type="ARBA" id="ARBA00022807"/>
    </source>
</evidence>
<proteinExistence type="predicted"/>
<dbReference type="GO" id="GO:0006508">
    <property type="term" value="P:proteolysis"/>
    <property type="evidence" value="ECO:0007669"/>
    <property type="project" value="UniProtKB-KW"/>
</dbReference>
<dbReference type="InterPro" id="IPR042007">
    <property type="entry name" value="Sortase_A"/>
</dbReference>
<reference evidence="7" key="1">
    <citation type="submission" date="2019-12" db="EMBL/GenBank/DDBJ databases">
        <title>Epidemiological and comparative genomic analysis of Bacillus anthracis isolated from northern Vietnam.</title>
        <authorList>
            <person name="Hoang T.T.H."/>
            <person name="Dang D.A."/>
            <person name="Pham M.H."/>
            <person name="Luong M.H."/>
            <person name="Tran N.D."/>
            <person name="Nguyen T.H."/>
            <person name="Nguyen T.T."/>
            <person name="Inoue S."/>
            <person name="Morikawa S."/>
            <person name="Okutani A."/>
        </authorList>
    </citation>
    <scope>NUCLEOTIDE SEQUENCE</scope>
    <source>
        <strain evidence="7">QuyetLC</strain>
    </source>
</reference>
<dbReference type="Pfam" id="PF04203">
    <property type="entry name" value="Sortase"/>
    <property type="match status" value="1"/>
</dbReference>
<keyword evidence="1" id="KW-0645">Protease</keyword>
<dbReference type="AlphaFoldDB" id="A0A640MH62"/>
<feature type="active site" description="Acyl-thioester intermediate" evidence="4">
    <location>
        <position position="239"/>
    </location>
</feature>
<keyword evidence="2" id="KW-0378">Hydrolase</keyword>
<name>A0A640MH62_BACAN</name>
<dbReference type="NCBIfam" id="TIGR01076">
    <property type="entry name" value="sortase_fam"/>
    <property type="match status" value="1"/>
</dbReference>
<dbReference type="InterPro" id="IPR005754">
    <property type="entry name" value="Sortase"/>
</dbReference>
<keyword evidence="3" id="KW-0788">Thiol protease</keyword>
<dbReference type="InterPro" id="IPR023365">
    <property type="entry name" value="Sortase_dom-sf"/>
</dbReference>
<evidence type="ECO:0008006" key="8">
    <source>
        <dbReference type="Google" id="ProtNLM"/>
    </source>
</evidence>
<keyword evidence="6" id="KW-1133">Transmembrane helix</keyword>
<dbReference type="SUPFAM" id="SSF63817">
    <property type="entry name" value="Sortase"/>
    <property type="match status" value="1"/>
</dbReference>
<evidence type="ECO:0000256" key="5">
    <source>
        <dbReference type="SAM" id="Coils"/>
    </source>
</evidence>
<evidence type="ECO:0000256" key="4">
    <source>
        <dbReference type="PIRSR" id="PIRSR605754-1"/>
    </source>
</evidence>
<feature type="transmembrane region" description="Helical" evidence="6">
    <location>
        <begin position="12"/>
        <end position="32"/>
    </location>
</feature>
<feature type="active site" description="Proton donor/acceptor" evidence="4">
    <location>
        <position position="177"/>
    </location>
</feature>
<evidence type="ECO:0000256" key="2">
    <source>
        <dbReference type="ARBA" id="ARBA00022801"/>
    </source>
</evidence>
<comment type="caution">
    <text evidence="7">The sequence shown here is derived from an EMBL/GenBank/DDBJ whole genome shotgun (WGS) entry which is preliminary data.</text>
</comment>
<feature type="coiled-coil region" evidence="5">
    <location>
        <begin position="56"/>
        <end position="87"/>
    </location>
</feature>
<evidence type="ECO:0000313" key="7">
    <source>
        <dbReference type="EMBL" id="GEU13036.1"/>
    </source>
</evidence>
<keyword evidence="6" id="KW-0812">Transmembrane</keyword>
<accession>A0A640MH62</accession>
<keyword evidence="5" id="KW-0175">Coiled coil</keyword>
<gene>
    <name evidence="7" type="ORF">QuyetLC_54690</name>
</gene>
<reference evidence="7" key="2">
    <citation type="submission" date="2019-12" db="EMBL/GenBank/DDBJ databases">
        <authorList>
            <person name="Hoang T.H.H."/>
            <person name="Okutani A."/>
        </authorList>
    </citation>
    <scope>NUCLEOTIDE SEQUENCE</scope>
    <source>
        <strain evidence="7">QuyetLC</strain>
    </source>
</reference>
<evidence type="ECO:0000256" key="6">
    <source>
        <dbReference type="SAM" id="Phobius"/>
    </source>
</evidence>